<name>A0ABS9B5J6_9GAMM</name>
<feature type="chain" id="PRO_5045837742" evidence="1">
    <location>
        <begin position="20"/>
        <end position="152"/>
    </location>
</feature>
<proteinExistence type="predicted"/>
<organism evidence="2 3">
    <name type="scientific">Billgrantia desiderata</name>
    <dbReference type="NCBI Taxonomy" id="52021"/>
    <lineage>
        <taxon>Bacteria</taxon>
        <taxon>Pseudomonadati</taxon>
        <taxon>Pseudomonadota</taxon>
        <taxon>Gammaproteobacteria</taxon>
        <taxon>Oceanospirillales</taxon>
        <taxon>Halomonadaceae</taxon>
        <taxon>Billgrantia</taxon>
    </lineage>
</organism>
<keyword evidence="1" id="KW-0732">Signal</keyword>
<feature type="signal peptide" evidence="1">
    <location>
        <begin position="1"/>
        <end position="19"/>
    </location>
</feature>
<keyword evidence="3" id="KW-1185">Reference proteome</keyword>
<accession>A0ABS9B5J6</accession>
<dbReference type="EMBL" id="JABFTQ010000005">
    <property type="protein sequence ID" value="MCE8047054.1"/>
    <property type="molecule type" value="Genomic_DNA"/>
</dbReference>
<reference evidence="2 3" key="1">
    <citation type="journal article" date="2021" name="Front. Microbiol.">
        <title>Aerobic Denitrification and Heterotrophic Sulfur Oxidation in the Genus Halomonas Revealed by Six Novel Species Characterizations and Genome-Based Analysis.</title>
        <authorList>
            <person name="Wang L."/>
            <person name="Shao Z."/>
        </authorList>
    </citation>
    <scope>NUCLEOTIDE SEQUENCE [LARGE SCALE GENOMIC DNA]</scope>
    <source>
        <strain evidence="2 3">MCCC 1A05748</strain>
    </source>
</reference>
<protein>
    <submittedName>
        <fullName evidence="2">Uncharacterized protein</fullName>
    </submittedName>
</protein>
<evidence type="ECO:0000313" key="3">
    <source>
        <dbReference type="Proteomes" id="UP001320154"/>
    </source>
</evidence>
<dbReference type="RefSeq" id="WP_234250570.1">
    <property type="nucleotide sequence ID" value="NZ_JABFTQ010000005.1"/>
</dbReference>
<evidence type="ECO:0000313" key="2">
    <source>
        <dbReference type="EMBL" id="MCE8047054.1"/>
    </source>
</evidence>
<sequence length="152" mass="16947">MIWLLGISAYLSLVAFVFAACKVAGDYDRELLGEDDMYCEHGIYDDATVFTYAVREIAAAWREHAERNGVTDPAVHLLAREAEHGTPGAGYRPAFYVPSTGYLVVIIAVPHPTEQAAINWMEWMLEQLHNNGSITLYPRNHADQAPAQERIA</sequence>
<dbReference type="Proteomes" id="UP001320154">
    <property type="component" value="Unassembled WGS sequence"/>
</dbReference>
<comment type="caution">
    <text evidence="2">The sequence shown here is derived from an EMBL/GenBank/DDBJ whole genome shotgun (WGS) entry which is preliminary data.</text>
</comment>
<gene>
    <name evidence="2" type="ORF">HOP60_09965</name>
</gene>
<evidence type="ECO:0000256" key="1">
    <source>
        <dbReference type="SAM" id="SignalP"/>
    </source>
</evidence>